<gene>
    <name evidence="10" type="ORF">FC32_GL001461</name>
</gene>
<dbReference type="InterPro" id="IPR007370">
    <property type="entry name" value="Glu_cys_ligase"/>
</dbReference>
<dbReference type="GO" id="GO:0004357">
    <property type="term" value="F:glutamate-cysteine ligase activity"/>
    <property type="evidence" value="ECO:0007669"/>
    <property type="project" value="UniProtKB-EC"/>
</dbReference>
<dbReference type="eggNOG" id="COG0189">
    <property type="taxonomic scope" value="Bacteria"/>
</dbReference>
<keyword evidence="11" id="KW-1185">Reference proteome</keyword>
<comment type="pathway">
    <text evidence="1">Sulfur metabolism; glutathione biosynthesis; glutathione from L-cysteine and L-glutamate: step 1/2.</text>
</comment>
<evidence type="ECO:0000313" key="11">
    <source>
        <dbReference type="Proteomes" id="UP000051324"/>
    </source>
</evidence>
<comment type="similarity">
    <text evidence="8">Belongs to the glutamate--cysteine ligase type 1 family.</text>
</comment>
<dbReference type="EMBL" id="AZFT01000053">
    <property type="protein sequence ID" value="KRL84179.1"/>
    <property type="molecule type" value="Genomic_DNA"/>
</dbReference>
<evidence type="ECO:0000256" key="7">
    <source>
        <dbReference type="ARBA" id="ARBA00048819"/>
    </source>
</evidence>
<comment type="caution">
    <text evidence="10">The sequence shown here is derived from an EMBL/GenBank/DDBJ whole genome shotgun (WGS) entry which is preliminary data.</text>
</comment>
<evidence type="ECO:0000256" key="2">
    <source>
        <dbReference type="ARBA" id="ARBA00012220"/>
    </source>
</evidence>
<keyword evidence="3 8" id="KW-0436">Ligase</keyword>
<evidence type="ECO:0000259" key="9">
    <source>
        <dbReference type="Pfam" id="PF04262"/>
    </source>
</evidence>
<dbReference type="PANTHER" id="PTHR38761">
    <property type="entry name" value="GLUTAMATE--CYSTEINE LIGASE"/>
    <property type="match status" value="1"/>
</dbReference>
<organism evidence="10 11">
    <name type="scientific">Ligilactobacillus apodemi DSM 16634 = JCM 16172</name>
    <dbReference type="NCBI Taxonomy" id="1423724"/>
    <lineage>
        <taxon>Bacteria</taxon>
        <taxon>Bacillati</taxon>
        <taxon>Bacillota</taxon>
        <taxon>Bacilli</taxon>
        <taxon>Lactobacillales</taxon>
        <taxon>Lactobacillaceae</taxon>
        <taxon>Ligilactobacillus</taxon>
    </lineage>
</organism>
<keyword evidence="6" id="KW-0067">ATP-binding</keyword>
<dbReference type="GO" id="GO:0005829">
    <property type="term" value="C:cytosol"/>
    <property type="evidence" value="ECO:0007669"/>
    <property type="project" value="TreeGrafter"/>
</dbReference>
<dbReference type="EC" id="6.3.2.2" evidence="2"/>
<dbReference type="GO" id="GO:0006750">
    <property type="term" value="P:glutathione biosynthetic process"/>
    <property type="evidence" value="ECO:0007669"/>
    <property type="project" value="UniProtKB-KW"/>
</dbReference>
<dbReference type="Proteomes" id="UP000051324">
    <property type="component" value="Unassembled WGS sequence"/>
</dbReference>
<evidence type="ECO:0000313" key="10">
    <source>
        <dbReference type="EMBL" id="KRL84179.1"/>
    </source>
</evidence>
<feature type="domain" description="Glutamate--cysteine ligase" evidence="9">
    <location>
        <begin position="231"/>
        <end position="282"/>
    </location>
</feature>
<sequence length="691" mass="77970">MIKVKFDEIGNQIIDSELTEALHATAFQVVRQWQILTKDKNLNTTEFSLVGTNNQFVKADKNQVMLTTKKNLTLEKVLDDLTLQAEAVRKKLGHELVLWPFSEKLHASLANKVGSQIRLTLPEKLFSELYAAKFSKSEVPYVDFRNQVYFKLLREFSLHQAFLVYLFGATPYAWAVQTNETNASPKRSMAAASLQEATGTIDYSSLENYLNSLKAKDLPLKLAGNYRDPLEMKASGVHYLELDLIDLDPFHAQGVTAHQLRLLEVMSGYFLMNEEKATTESLAEANELAKAVANENPFAKTKIFAKAYAFLKELDRFAKKFNYPKWQGTFDVLKKRLEKSEETPTTRLLRTQGKHETLADYGMFLAQKYQESALIKEVTLDKNTQLILDEAVVAGIDYHTVLPQAGILQLNGKLLKQGIQTTKDSAVMSELWQHKQTAKEFLGSQNVNVSRGFVVTSRQEAKAIYPLLKDKAVVIKNAVAPSDKTTRLFRMPPTEHELLAVVEQQLKQTAAVLIEQVVVGSVYRALVVNDEIISLVERIPANVVGDGRLTLKDLISRKNARARAEFEMIELGEVEKATLKSQGLTLESVIPRGIQVLLRYDATYNTGSQAYEVLDEIDQSYLTELKRQMDLLQLHDGSLDVVIPNIYQPYSEPTHLTFLNAHAYPALALNEFVLLKQEKQPIAQKVLAQFK</sequence>
<dbReference type="Gene3D" id="3.30.590.20">
    <property type="match status" value="1"/>
</dbReference>
<dbReference type="Pfam" id="PF04262">
    <property type="entry name" value="Glu_cys_ligase"/>
    <property type="match status" value="1"/>
</dbReference>
<evidence type="ECO:0000256" key="3">
    <source>
        <dbReference type="ARBA" id="ARBA00022598"/>
    </source>
</evidence>
<dbReference type="InterPro" id="IPR014746">
    <property type="entry name" value="Gln_synth/guanido_kin_cat_dom"/>
</dbReference>
<dbReference type="eggNOG" id="COG2918">
    <property type="taxonomic scope" value="Bacteria"/>
</dbReference>
<dbReference type="InterPro" id="IPR006334">
    <property type="entry name" value="Glut_cys_ligase"/>
</dbReference>
<dbReference type="STRING" id="1423724.FC32_GL001461"/>
<accession>A0A0R1TZ66</accession>
<evidence type="ECO:0000256" key="8">
    <source>
        <dbReference type="RuleBase" id="RU003544"/>
    </source>
</evidence>
<dbReference type="SUPFAM" id="SSF55931">
    <property type="entry name" value="Glutamine synthetase/guanido kinase"/>
    <property type="match status" value="1"/>
</dbReference>
<keyword evidence="4 8" id="KW-0317">Glutathione biosynthesis</keyword>
<dbReference type="RefSeq" id="WP_035459637.1">
    <property type="nucleotide sequence ID" value="NZ_BAMM01000003.1"/>
</dbReference>
<reference evidence="10 11" key="1">
    <citation type="journal article" date="2015" name="Genome Announc.">
        <title>Expanding the biotechnology potential of lactobacilli through comparative genomics of 213 strains and associated genera.</title>
        <authorList>
            <person name="Sun Z."/>
            <person name="Harris H.M."/>
            <person name="McCann A."/>
            <person name="Guo C."/>
            <person name="Argimon S."/>
            <person name="Zhang W."/>
            <person name="Yang X."/>
            <person name="Jeffery I.B."/>
            <person name="Cooney J.C."/>
            <person name="Kagawa T.F."/>
            <person name="Liu W."/>
            <person name="Song Y."/>
            <person name="Salvetti E."/>
            <person name="Wrobel A."/>
            <person name="Rasinkangas P."/>
            <person name="Parkhill J."/>
            <person name="Rea M.C."/>
            <person name="O'Sullivan O."/>
            <person name="Ritari J."/>
            <person name="Douillard F.P."/>
            <person name="Paul Ross R."/>
            <person name="Yang R."/>
            <person name="Briner A.E."/>
            <person name="Felis G.E."/>
            <person name="de Vos W.M."/>
            <person name="Barrangou R."/>
            <person name="Klaenhammer T.R."/>
            <person name="Caufield P.W."/>
            <person name="Cui Y."/>
            <person name="Zhang H."/>
            <person name="O'Toole P.W."/>
        </authorList>
    </citation>
    <scope>NUCLEOTIDE SEQUENCE [LARGE SCALE GENOMIC DNA]</scope>
    <source>
        <strain evidence="10 11">DSM 16634</strain>
    </source>
</reference>
<evidence type="ECO:0000256" key="5">
    <source>
        <dbReference type="ARBA" id="ARBA00022741"/>
    </source>
</evidence>
<protein>
    <recommendedName>
        <fullName evidence="2">glutamate--cysteine ligase</fullName>
        <ecNumber evidence="2">6.3.2.2</ecNumber>
    </recommendedName>
</protein>
<dbReference type="PANTHER" id="PTHR38761:SF1">
    <property type="entry name" value="GLUTAMATE--CYSTEINE LIGASE"/>
    <property type="match status" value="1"/>
</dbReference>
<evidence type="ECO:0000256" key="6">
    <source>
        <dbReference type="ARBA" id="ARBA00022840"/>
    </source>
</evidence>
<comment type="catalytic activity">
    <reaction evidence="7">
        <text>L-cysteine + L-glutamate + ATP = gamma-L-glutamyl-L-cysteine + ADP + phosphate + H(+)</text>
        <dbReference type="Rhea" id="RHEA:13285"/>
        <dbReference type="ChEBI" id="CHEBI:15378"/>
        <dbReference type="ChEBI" id="CHEBI:29985"/>
        <dbReference type="ChEBI" id="CHEBI:30616"/>
        <dbReference type="ChEBI" id="CHEBI:35235"/>
        <dbReference type="ChEBI" id="CHEBI:43474"/>
        <dbReference type="ChEBI" id="CHEBI:58173"/>
        <dbReference type="ChEBI" id="CHEBI:456216"/>
        <dbReference type="EC" id="6.3.2.2"/>
    </reaction>
</comment>
<dbReference type="SUPFAM" id="SSF56059">
    <property type="entry name" value="Glutathione synthetase ATP-binding domain-like"/>
    <property type="match status" value="1"/>
</dbReference>
<evidence type="ECO:0000256" key="1">
    <source>
        <dbReference type="ARBA" id="ARBA00005006"/>
    </source>
</evidence>
<name>A0A0R1TZ66_9LACO</name>
<keyword evidence="5" id="KW-0547">Nucleotide-binding</keyword>
<dbReference type="PATRIC" id="fig|1423724.4.peg.1525"/>
<dbReference type="AlphaFoldDB" id="A0A0R1TZ66"/>
<proteinExistence type="inferred from homology"/>
<dbReference type="GO" id="GO:0046872">
    <property type="term" value="F:metal ion binding"/>
    <property type="evidence" value="ECO:0007669"/>
    <property type="project" value="TreeGrafter"/>
</dbReference>
<evidence type="ECO:0000256" key="4">
    <source>
        <dbReference type="ARBA" id="ARBA00022684"/>
    </source>
</evidence>
<dbReference type="GO" id="GO:0005524">
    <property type="term" value="F:ATP binding"/>
    <property type="evidence" value="ECO:0007669"/>
    <property type="project" value="UniProtKB-KW"/>
</dbReference>